<organism evidence="2 3">
    <name type="scientific">Rosa chinensis</name>
    <name type="common">China rose</name>
    <dbReference type="NCBI Taxonomy" id="74649"/>
    <lineage>
        <taxon>Eukaryota</taxon>
        <taxon>Viridiplantae</taxon>
        <taxon>Streptophyta</taxon>
        <taxon>Embryophyta</taxon>
        <taxon>Tracheophyta</taxon>
        <taxon>Spermatophyta</taxon>
        <taxon>Magnoliopsida</taxon>
        <taxon>eudicotyledons</taxon>
        <taxon>Gunneridae</taxon>
        <taxon>Pentapetalae</taxon>
        <taxon>rosids</taxon>
        <taxon>fabids</taxon>
        <taxon>Rosales</taxon>
        <taxon>Rosaceae</taxon>
        <taxon>Rosoideae</taxon>
        <taxon>Rosoideae incertae sedis</taxon>
        <taxon>Rosa</taxon>
    </lineage>
</organism>
<dbReference type="EMBL" id="PDCK01000047">
    <property type="protein sequence ID" value="PRQ15620.1"/>
    <property type="molecule type" value="Genomic_DNA"/>
</dbReference>
<keyword evidence="3" id="KW-1185">Reference proteome</keyword>
<gene>
    <name evidence="2" type="ORF">RchiOBHm_MTg0498531</name>
</gene>
<name>A0A2P6P116_ROSCH</name>
<evidence type="ECO:0000256" key="1">
    <source>
        <dbReference type="SAM" id="MobiDB-lite"/>
    </source>
</evidence>
<dbReference type="AlphaFoldDB" id="A0A2P6P116"/>
<accession>A0A2P6P116</accession>
<dbReference type="Proteomes" id="UP000238479">
    <property type="component" value="Mitochondrion MT"/>
</dbReference>
<evidence type="ECO:0000313" key="3">
    <source>
        <dbReference type="Proteomes" id="UP000238479"/>
    </source>
</evidence>
<evidence type="ECO:0000313" key="2">
    <source>
        <dbReference type="EMBL" id="PRQ15620.1"/>
    </source>
</evidence>
<proteinExistence type="predicted"/>
<reference evidence="2 3" key="1">
    <citation type="journal article" date="2018" name="Nat. Genet.">
        <title>The Rosa genome provides new insights in the design of modern roses.</title>
        <authorList>
            <person name="Bendahmane M."/>
        </authorList>
    </citation>
    <scope>NUCLEOTIDE SEQUENCE [LARGE SCALE GENOMIC DNA]</scope>
    <source>
        <strain evidence="3">cv. Old Blush</strain>
    </source>
</reference>
<feature type="compositionally biased region" description="Basic and acidic residues" evidence="1">
    <location>
        <begin position="1"/>
        <end position="15"/>
    </location>
</feature>
<protein>
    <submittedName>
        <fullName evidence="2">Uncharacterized protein</fullName>
    </submittedName>
</protein>
<dbReference type="Gramene" id="PRQ15620">
    <property type="protein sequence ID" value="PRQ15620"/>
    <property type="gene ID" value="RchiOBHm_MTg0498531"/>
</dbReference>
<geneLocation type="mitochondrion" evidence="2"/>
<sequence length="56" mass="6508">MRNGHGEKKVVEEKQPSSFPSLPGPKAVQSFLAKSRIWGFLLRYLIILYKKILFLF</sequence>
<keyword evidence="2" id="KW-0496">Mitochondrion</keyword>
<comment type="caution">
    <text evidence="2">The sequence shown here is derived from an EMBL/GenBank/DDBJ whole genome shotgun (WGS) entry which is preliminary data.</text>
</comment>
<feature type="region of interest" description="Disordered" evidence="1">
    <location>
        <begin position="1"/>
        <end position="24"/>
    </location>
</feature>